<feature type="compositionally biased region" description="Basic and acidic residues" evidence="1">
    <location>
        <begin position="110"/>
        <end position="128"/>
    </location>
</feature>
<reference evidence="3 4" key="2">
    <citation type="submission" date="2024-05" db="EMBL/GenBank/DDBJ databases">
        <authorList>
            <person name="Chen Y."/>
            <person name="Shah S."/>
            <person name="Dougan E. K."/>
            <person name="Thang M."/>
            <person name="Chan C."/>
        </authorList>
    </citation>
    <scope>NUCLEOTIDE SEQUENCE [LARGE SCALE GENOMIC DNA]</scope>
</reference>
<evidence type="ECO:0000313" key="3">
    <source>
        <dbReference type="EMBL" id="CAL4762437.1"/>
    </source>
</evidence>
<dbReference type="Proteomes" id="UP001152797">
    <property type="component" value="Unassembled WGS sequence"/>
</dbReference>
<feature type="non-terminal residue" evidence="2">
    <location>
        <position position="176"/>
    </location>
</feature>
<sequence>RYLDFRHLVKGWATLLHVLQHDLLKTAIEALAPEGAQKLSQGVLPEAVLAAIEDLAVCVVAPNAEAANEKIAAEGQDQFNFHVWLQQEAFLSDAAVPEAERLWIRHASRARSEEMRHRREETHPEDKPWWQGGGDTAAGAEWEPHHLKASHLNPSSDSCSSEDVLKVLAHLPLSAP</sequence>
<protein>
    <submittedName>
        <fullName evidence="2">Uncharacterized protein</fullName>
    </submittedName>
</protein>
<evidence type="ECO:0000313" key="4">
    <source>
        <dbReference type="Proteomes" id="UP001152797"/>
    </source>
</evidence>
<accession>A0A9P1FHS3</accession>
<dbReference type="EMBL" id="CAMXCT010000181">
    <property type="protein sequence ID" value="CAI3975125.1"/>
    <property type="molecule type" value="Genomic_DNA"/>
</dbReference>
<dbReference type="AlphaFoldDB" id="A0A9P1FHS3"/>
<dbReference type="EMBL" id="CAMXCT020000181">
    <property type="protein sequence ID" value="CAL1128500.1"/>
    <property type="molecule type" value="Genomic_DNA"/>
</dbReference>
<feature type="region of interest" description="Disordered" evidence="1">
    <location>
        <begin position="110"/>
        <end position="139"/>
    </location>
</feature>
<evidence type="ECO:0000313" key="2">
    <source>
        <dbReference type="EMBL" id="CAI3975125.1"/>
    </source>
</evidence>
<dbReference type="OrthoDB" id="439930at2759"/>
<proteinExistence type="predicted"/>
<reference evidence="2" key="1">
    <citation type="submission" date="2022-10" db="EMBL/GenBank/DDBJ databases">
        <authorList>
            <person name="Chen Y."/>
            <person name="Dougan E. K."/>
            <person name="Chan C."/>
            <person name="Rhodes N."/>
            <person name="Thang M."/>
        </authorList>
    </citation>
    <scope>NUCLEOTIDE SEQUENCE</scope>
</reference>
<evidence type="ECO:0000256" key="1">
    <source>
        <dbReference type="SAM" id="MobiDB-lite"/>
    </source>
</evidence>
<feature type="non-terminal residue" evidence="2">
    <location>
        <position position="1"/>
    </location>
</feature>
<dbReference type="EMBL" id="CAMXCT030000181">
    <property type="protein sequence ID" value="CAL4762437.1"/>
    <property type="molecule type" value="Genomic_DNA"/>
</dbReference>
<gene>
    <name evidence="2" type="ORF">C1SCF055_LOCUS3485</name>
</gene>
<comment type="caution">
    <text evidence="2">The sequence shown here is derived from an EMBL/GenBank/DDBJ whole genome shotgun (WGS) entry which is preliminary data.</text>
</comment>
<name>A0A9P1FHS3_9DINO</name>
<organism evidence="2">
    <name type="scientific">Cladocopium goreaui</name>
    <dbReference type="NCBI Taxonomy" id="2562237"/>
    <lineage>
        <taxon>Eukaryota</taxon>
        <taxon>Sar</taxon>
        <taxon>Alveolata</taxon>
        <taxon>Dinophyceae</taxon>
        <taxon>Suessiales</taxon>
        <taxon>Symbiodiniaceae</taxon>
        <taxon>Cladocopium</taxon>
    </lineage>
</organism>
<keyword evidence="4" id="KW-1185">Reference proteome</keyword>